<evidence type="ECO:0000313" key="1">
    <source>
        <dbReference type="EMBL" id="MBX69937.1"/>
    </source>
</evidence>
<organism evidence="1">
    <name type="scientific">Rhizophora mucronata</name>
    <name type="common">Asiatic mangrove</name>
    <dbReference type="NCBI Taxonomy" id="61149"/>
    <lineage>
        <taxon>Eukaryota</taxon>
        <taxon>Viridiplantae</taxon>
        <taxon>Streptophyta</taxon>
        <taxon>Embryophyta</taxon>
        <taxon>Tracheophyta</taxon>
        <taxon>Spermatophyta</taxon>
        <taxon>Magnoliopsida</taxon>
        <taxon>eudicotyledons</taxon>
        <taxon>Gunneridae</taxon>
        <taxon>Pentapetalae</taxon>
        <taxon>rosids</taxon>
        <taxon>fabids</taxon>
        <taxon>Malpighiales</taxon>
        <taxon>Rhizophoraceae</taxon>
        <taxon>Rhizophora</taxon>
    </lineage>
</organism>
<accession>A0A2P2QSI7</accession>
<reference evidence="1" key="1">
    <citation type="submission" date="2018-02" db="EMBL/GenBank/DDBJ databases">
        <title>Rhizophora mucronata_Transcriptome.</title>
        <authorList>
            <person name="Meera S.P."/>
            <person name="Sreeshan A."/>
            <person name="Augustine A."/>
        </authorList>
    </citation>
    <scope>NUCLEOTIDE SEQUENCE</scope>
    <source>
        <tissue evidence="1">Leaf</tissue>
    </source>
</reference>
<proteinExistence type="predicted"/>
<dbReference type="AlphaFoldDB" id="A0A2P2QSI7"/>
<sequence length="20" mass="2115">MGGIESLAVGAAMLRLRRRG</sequence>
<name>A0A2P2QSI7_RHIMU</name>
<dbReference type="EMBL" id="GGEC01089453">
    <property type="protein sequence ID" value="MBX69937.1"/>
    <property type="molecule type" value="Transcribed_RNA"/>
</dbReference>
<protein>
    <submittedName>
        <fullName evidence="1">Uncharacterized protein</fullName>
    </submittedName>
</protein>